<evidence type="ECO:0000313" key="3">
    <source>
        <dbReference type="EMBL" id="KAJ3024784.1"/>
    </source>
</evidence>
<accession>A0AAD5S6P9</accession>
<evidence type="ECO:0000313" key="4">
    <source>
        <dbReference type="Proteomes" id="UP001212841"/>
    </source>
</evidence>
<feature type="non-terminal residue" evidence="3">
    <location>
        <position position="233"/>
    </location>
</feature>
<dbReference type="SUPFAM" id="SSF63748">
    <property type="entry name" value="Tudor/PWWP/MBT"/>
    <property type="match status" value="1"/>
</dbReference>
<gene>
    <name evidence="3" type="ORF">HK097_006848</name>
</gene>
<dbReference type="Proteomes" id="UP001212841">
    <property type="component" value="Unassembled WGS sequence"/>
</dbReference>
<protein>
    <recommendedName>
        <fullName evidence="2">DUF4537 domain-containing protein</fullName>
    </recommendedName>
</protein>
<dbReference type="InterPro" id="IPR032770">
    <property type="entry name" value="DUF4537"/>
</dbReference>
<reference evidence="3" key="1">
    <citation type="submission" date="2020-05" db="EMBL/GenBank/DDBJ databases">
        <title>Phylogenomic resolution of chytrid fungi.</title>
        <authorList>
            <person name="Stajich J.E."/>
            <person name="Amses K."/>
            <person name="Simmons R."/>
            <person name="Seto K."/>
            <person name="Myers J."/>
            <person name="Bonds A."/>
            <person name="Quandt C.A."/>
            <person name="Barry K."/>
            <person name="Liu P."/>
            <person name="Grigoriev I."/>
            <person name="Longcore J.E."/>
            <person name="James T.Y."/>
        </authorList>
    </citation>
    <scope>NUCLEOTIDE SEQUENCE</scope>
    <source>
        <strain evidence="3">JEL0318</strain>
    </source>
</reference>
<dbReference type="Gene3D" id="2.30.30.140">
    <property type="match status" value="1"/>
</dbReference>
<name>A0AAD5S6P9_9FUNG</name>
<dbReference type="Pfam" id="PF15057">
    <property type="entry name" value="DUF4537"/>
    <property type="match status" value="1"/>
</dbReference>
<sequence>TGGDIMNLQEVRKRILGVAVGEKVLAKWPVNAVYYRAEVIGRSADFERYQVKFVTEEAPLDVSHADILMFPQLEMEFSGMPQNALVIGPLPDDLDEYVEEGGGKFLPGQVTASTVEEVTVRFINEISTNVPAAECIRVDSEFHSALCKEMQARAEEQHVEALMSVARRGSLTKPKSPSKSGKVQFAKLLDGPQSLVVGTASGLSNGVGEEDKEEVPLERPKKKRKLTRRGDLQ</sequence>
<organism evidence="3 4">
    <name type="scientific">Rhizophlyctis rosea</name>
    <dbReference type="NCBI Taxonomy" id="64517"/>
    <lineage>
        <taxon>Eukaryota</taxon>
        <taxon>Fungi</taxon>
        <taxon>Fungi incertae sedis</taxon>
        <taxon>Chytridiomycota</taxon>
        <taxon>Chytridiomycota incertae sedis</taxon>
        <taxon>Chytridiomycetes</taxon>
        <taxon>Rhizophlyctidales</taxon>
        <taxon>Rhizophlyctidaceae</taxon>
        <taxon>Rhizophlyctis</taxon>
    </lineage>
</organism>
<comment type="caution">
    <text evidence="3">The sequence shown here is derived from an EMBL/GenBank/DDBJ whole genome shotgun (WGS) entry which is preliminary data.</text>
</comment>
<dbReference type="EMBL" id="JADGJD010003227">
    <property type="protein sequence ID" value="KAJ3024784.1"/>
    <property type="molecule type" value="Genomic_DNA"/>
</dbReference>
<keyword evidence="4" id="KW-1185">Reference proteome</keyword>
<feature type="domain" description="DUF4537" evidence="2">
    <location>
        <begin position="21"/>
        <end position="148"/>
    </location>
</feature>
<feature type="region of interest" description="Disordered" evidence="1">
    <location>
        <begin position="199"/>
        <end position="233"/>
    </location>
</feature>
<feature type="non-terminal residue" evidence="3">
    <location>
        <position position="1"/>
    </location>
</feature>
<proteinExistence type="predicted"/>
<evidence type="ECO:0000256" key="1">
    <source>
        <dbReference type="SAM" id="MobiDB-lite"/>
    </source>
</evidence>
<dbReference type="AlphaFoldDB" id="A0AAD5S6P9"/>
<evidence type="ECO:0000259" key="2">
    <source>
        <dbReference type="Pfam" id="PF15057"/>
    </source>
</evidence>